<dbReference type="Proteomes" id="UP000285092">
    <property type="component" value="Unassembled WGS sequence"/>
</dbReference>
<name>A0A418NJ38_9SPHN</name>
<comment type="caution">
    <text evidence="2">The sequence shown here is derived from an EMBL/GenBank/DDBJ whole genome shotgun (WGS) entry which is preliminary data.</text>
</comment>
<dbReference type="EMBL" id="QXFK01000014">
    <property type="protein sequence ID" value="RIV79338.1"/>
    <property type="molecule type" value="Genomic_DNA"/>
</dbReference>
<sequence length="105" mass="11563">MNCIGHPCVDLAHPRMRAFDAGIARGFLDGALELRLDVVVVAHVEHAQQHQQQHRRHQREFDQGGTPAIDEKIARPRHRLTRKSLMLSAIAANEALSSAASAASK</sequence>
<organism evidence="2 3">
    <name type="scientific">Pelagerythrobacter aerophilus</name>
    <dbReference type="NCBI Taxonomy" id="2306995"/>
    <lineage>
        <taxon>Bacteria</taxon>
        <taxon>Pseudomonadati</taxon>
        <taxon>Pseudomonadota</taxon>
        <taxon>Alphaproteobacteria</taxon>
        <taxon>Sphingomonadales</taxon>
        <taxon>Erythrobacteraceae</taxon>
        <taxon>Pelagerythrobacter</taxon>
    </lineage>
</organism>
<feature type="region of interest" description="Disordered" evidence="1">
    <location>
        <begin position="48"/>
        <end position="73"/>
    </location>
</feature>
<dbReference type="AlphaFoldDB" id="A0A418NJ38"/>
<gene>
    <name evidence="2" type="ORF">D2V04_04910</name>
</gene>
<proteinExistence type="predicted"/>
<evidence type="ECO:0000313" key="3">
    <source>
        <dbReference type="Proteomes" id="UP000285092"/>
    </source>
</evidence>
<keyword evidence="3" id="KW-1185">Reference proteome</keyword>
<reference evidence="2 3" key="1">
    <citation type="submission" date="2018-08" db="EMBL/GenBank/DDBJ databases">
        <title>Altererythrobacter sp.Ery1 and Ery12, the genome sequencing of novel strains in genus Alterythrobacter.</title>
        <authorList>
            <person name="Cheng H."/>
            <person name="Wu Y.-H."/>
            <person name="Fang C."/>
            <person name="Xu X.-W."/>
        </authorList>
    </citation>
    <scope>NUCLEOTIDE SEQUENCE [LARGE SCALE GENOMIC DNA]</scope>
    <source>
        <strain evidence="2 3">Ery1</strain>
    </source>
</reference>
<accession>A0A418NJ38</accession>
<protein>
    <submittedName>
        <fullName evidence="2">Uncharacterized protein</fullName>
    </submittedName>
</protein>
<evidence type="ECO:0000256" key="1">
    <source>
        <dbReference type="SAM" id="MobiDB-lite"/>
    </source>
</evidence>
<evidence type="ECO:0000313" key="2">
    <source>
        <dbReference type="EMBL" id="RIV79338.1"/>
    </source>
</evidence>